<gene>
    <name evidence="4" type="ORF">K504DRAFT_475139</name>
</gene>
<feature type="domain" description="ELYS-like" evidence="3">
    <location>
        <begin position="45"/>
        <end position="274"/>
    </location>
</feature>
<accession>A0A6G1JPX6</accession>
<evidence type="ECO:0000313" key="4">
    <source>
        <dbReference type="EMBL" id="KAF2702684.1"/>
    </source>
</evidence>
<comment type="subcellular location">
    <subcellularLocation>
        <location evidence="1">Nucleus</location>
    </subcellularLocation>
</comment>
<evidence type="ECO:0000256" key="1">
    <source>
        <dbReference type="ARBA" id="ARBA00004123"/>
    </source>
</evidence>
<dbReference type="OrthoDB" id="20729at2759"/>
<proteinExistence type="predicted"/>
<organism evidence="4 5">
    <name type="scientific">Pleomassaria siparia CBS 279.74</name>
    <dbReference type="NCBI Taxonomy" id="1314801"/>
    <lineage>
        <taxon>Eukaryota</taxon>
        <taxon>Fungi</taxon>
        <taxon>Dikarya</taxon>
        <taxon>Ascomycota</taxon>
        <taxon>Pezizomycotina</taxon>
        <taxon>Dothideomycetes</taxon>
        <taxon>Pleosporomycetidae</taxon>
        <taxon>Pleosporales</taxon>
        <taxon>Pleomassariaceae</taxon>
        <taxon>Pleomassaria</taxon>
    </lineage>
</organism>
<dbReference type="EMBL" id="MU005794">
    <property type="protein sequence ID" value="KAF2702684.1"/>
    <property type="molecule type" value="Genomic_DNA"/>
</dbReference>
<keyword evidence="5" id="KW-1185">Reference proteome</keyword>
<evidence type="ECO:0000313" key="5">
    <source>
        <dbReference type="Proteomes" id="UP000799428"/>
    </source>
</evidence>
<dbReference type="AlphaFoldDB" id="A0A6G1JPX6"/>
<protein>
    <recommendedName>
        <fullName evidence="3">ELYS-like domain-containing protein</fullName>
    </recommendedName>
</protein>
<evidence type="ECO:0000259" key="3">
    <source>
        <dbReference type="Pfam" id="PF13934"/>
    </source>
</evidence>
<dbReference type="Proteomes" id="UP000799428">
    <property type="component" value="Unassembled WGS sequence"/>
</dbReference>
<name>A0A6G1JPX6_9PLEO</name>
<reference evidence="4" key="1">
    <citation type="journal article" date="2020" name="Stud. Mycol.">
        <title>101 Dothideomycetes genomes: a test case for predicting lifestyles and emergence of pathogens.</title>
        <authorList>
            <person name="Haridas S."/>
            <person name="Albert R."/>
            <person name="Binder M."/>
            <person name="Bloem J."/>
            <person name="Labutti K."/>
            <person name="Salamov A."/>
            <person name="Andreopoulos B."/>
            <person name="Baker S."/>
            <person name="Barry K."/>
            <person name="Bills G."/>
            <person name="Bluhm B."/>
            <person name="Cannon C."/>
            <person name="Castanera R."/>
            <person name="Culley D."/>
            <person name="Daum C."/>
            <person name="Ezra D."/>
            <person name="Gonzalez J."/>
            <person name="Henrissat B."/>
            <person name="Kuo A."/>
            <person name="Liang C."/>
            <person name="Lipzen A."/>
            <person name="Lutzoni F."/>
            <person name="Magnuson J."/>
            <person name="Mondo S."/>
            <person name="Nolan M."/>
            <person name="Ohm R."/>
            <person name="Pangilinan J."/>
            <person name="Park H.-J."/>
            <person name="Ramirez L."/>
            <person name="Alfaro M."/>
            <person name="Sun H."/>
            <person name="Tritt A."/>
            <person name="Yoshinaga Y."/>
            <person name="Zwiers L.-H."/>
            <person name="Turgeon B."/>
            <person name="Goodwin S."/>
            <person name="Spatafora J."/>
            <person name="Crous P."/>
            <person name="Grigoriev I."/>
        </authorList>
    </citation>
    <scope>NUCLEOTIDE SEQUENCE</scope>
    <source>
        <strain evidence="4">CBS 279.74</strain>
    </source>
</reference>
<dbReference type="InterPro" id="IPR025151">
    <property type="entry name" value="ELYS_dom"/>
</dbReference>
<dbReference type="Pfam" id="PF13934">
    <property type="entry name" value="ELYS"/>
    <property type="match status" value="1"/>
</dbReference>
<keyword evidence="2" id="KW-0539">Nucleus</keyword>
<evidence type="ECO:0000256" key="2">
    <source>
        <dbReference type="ARBA" id="ARBA00023242"/>
    </source>
</evidence>
<dbReference type="GO" id="GO:0005634">
    <property type="term" value="C:nucleus"/>
    <property type="evidence" value="ECO:0007669"/>
    <property type="project" value="UniProtKB-SubCell"/>
</dbReference>
<sequence>MLDIEEYEAVFQDDSDPSNEGKLLEYTEGISYEIHNSQHLLGGKTFFERLLELLKIKWRKIYPPKGDKQLRELHKRIVESASPLHYKHCLFFYILKDLSPSYHGRTELAAGFARAVHLEKRFWTFIEGLWNLDHLMFDTAVASLTHPSIIQQFPDEIILTLLNRQHYGAEVAENDVLPLAYYNCAKPPLLKEDAKVEFVKYMADRNITETFYWIRARPNFEHKQLLEILVTSMLGRTSSYEKDLYSREERAIEFVSLPFDEDEEKFVEHFLTEGKGRSYSGAADTVLMRRIATGRLQEVANDTTIKGRKHAQVNWEVLKDGVTRGLGPRNNGDSPFVV</sequence>